<evidence type="ECO:0000256" key="4">
    <source>
        <dbReference type="ARBA" id="ARBA00022723"/>
    </source>
</evidence>
<dbReference type="Proteomes" id="UP000287872">
    <property type="component" value="Unassembled WGS sequence"/>
</dbReference>
<feature type="binding site" evidence="8">
    <location>
        <position position="207"/>
    </location>
    <ligand>
        <name>Zn(2+)</name>
        <dbReference type="ChEBI" id="CHEBI:29105"/>
        <label>2</label>
    </ligand>
</feature>
<feature type="active site" description="Proton acceptor" evidence="7">
    <location>
        <position position="206"/>
    </location>
</feature>
<keyword evidence="5" id="KW-0378">Hydrolase</keyword>
<feature type="binding site" evidence="8">
    <location>
        <position position="174"/>
    </location>
    <ligand>
        <name>Zn(2+)</name>
        <dbReference type="ChEBI" id="CHEBI:29105"/>
        <label>1</label>
    </ligand>
</feature>
<dbReference type="GO" id="GO:0046872">
    <property type="term" value="F:metal ion binding"/>
    <property type="evidence" value="ECO:0007669"/>
    <property type="project" value="UniProtKB-UniRule"/>
</dbReference>
<comment type="caution">
    <text evidence="9">The sequence shown here is derived from an EMBL/GenBank/DDBJ whole genome shotgun (WGS) entry which is preliminary data.</text>
</comment>
<evidence type="ECO:0000256" key="8">
    <source>
        <dbReference type="PIRSR" id="PIRSR001123-2"/>
    </source>
</evidence>
<accession>A0A401US57</accession>
<dbReference type="RefSeq" id="WP_125004943.1">
    <property type="nucleotide sequence ID" value="NZ_BHYK01000031.1"/>
</dbReference>
<evidence type="ECO:0000256" key="3">
    <source>
        <dbReference type="ARBA" id="ARBA00022670"/>
    </source>
</evidence>
<evidence type="ECO:0000256" key="6">
    <source>
        <dbReference type="PIRNR" id="PIRNR001123"/>
    </source>
</evidence>
<dbReference type="EMBL" id="BHYK01000031">
    <property type="protein sequence ID" value="GCD12331.1"/>
    <property type="molecule type" value="Genomic_DNA"/>
</dbReference>
<feature type="binding site" evidence="8">
    <location>
        <position position="174"/>
    </location>
    <ligand>
        <name>Zn(2+)</name>
        <dbReference type="ChEBI" id="CHEBI:29105"/>
        <label>2</label>
    </ligand>
</feature>
<dbReference type="PANTHER" id="PTHR32481:SF0">
    <property type="entry name" value="AMINOPEPTIDASE YPDE-RELATED"/>
    <property type="match status" value="1"/>
</dbReference>
<evidence type="ECO:0000313" key="9">
    <source>
        <dbReference type="EMBL" id="GCD12331.1"/>
    </source>
</evidence>
<protein>
    <submittedName>
        <fullName evidence="9">Aminopeptidase</fullName>
    </submittedName>
</protein>
<evidence type="ECO:0000256" key="1">
    <source>
        <dbReference type="ARBA" id="ARBA00006272"/>
    </source>
</evidence>
<evidence type="ECO:0000256" key="7">
    <source>
        <dbReference type="PIRSR" id="PIRSR001123-1"/>
    </source>
</evidence>
<dbReference type="CDD" id="cd05656">
    <property type="entry name" value="M42_Frv"/>
    <property type="match status" value="1"/>
</dbReference>
<dbReference type="InterPro" id="IPR051464">
    <property type="entry name" value="Peptidase_M42_aminopept"/>
</dbReference>
<dbReference type="Gene3D" id="3.40.630.10">
    <property type="entry name" value="Zn peptidases"/>
    <property type="match status" value="1"/>
</dbReference>
<reference evidence="9 10" key="1">
    <citation type="submission" date="2018-11" db="EMBL/GenBank/DDBJ databases">
        <title>Genome sequencing and assembly of Clostridium tagluense strain A121.</title>
        <authorList>
            <person name="Murakami T."/>
            <person name="Segawa T."/>
            <person name="Shcherbakova V.A."/>
            <person name="Mori H."/>
            <person name="Yoshimura Y."/>
        </authorList>
    </citation>
    <scope>NUCLEOTIDE SEQUENCE [LARGE SCALE GENOMIC DNA]</scope>
    <source>
        <strain evidence="9 10">A121</strain>
    </source>
</reference>
<dbReference type="GO" id="GO:0006508">
    <property type="term" value="P:proteolysis"/>
    <property type="evidence" value="ECO:0007669"/>
    <property type="project" value="UniProtKB-KW"/>
</dbReference>
<feature type="binding site" evidence="8">
    <location>
        <position position="313"/>
    </location>
    <ligand>
        <name>Zn(2+)</name>
        <dbReference type="ChEBI" id="CHEBI:29105"/>
        <label>2</label>
    </ligand>
</feature>
<proteinExistence type="inferred from homology"/>
<dbReference type="GO" id="GO:0004177">
    <property type="term" value="F:aminopeptidase activity"/>
    <property type="evidence" value="ECO:0007669"/>
    <property type="project" value="UniProtKB-UniRule"/>
</dbReference>
<comment type="similarity">
    <text evidence="1 6">Belongs to the peptidase M42 family.</text>
</comment>
<evidence type="ECO:0000256" key="5">
    <source>
        <dbReference type="ARBA" id="ARBA00022801"/>
    </source>
</evidence>
<organism evidence="9 10">
    <name type="scientific">Clostridium tagluense</name>
    <dbReference type="NCBI Taxonomy" id="360422"/>
    <lineage>
        <taxon>Bacteria</taxon>
        <taxon>Bacillati</taxon>
        <taxon>Bacillota</taxon>
        <taxon>Clostridia</taxon>
        <taxon>Eubacteriales</taxon>
        <taxon>Clostridiaceae</taxon>
        <taxon>Clostridium</taxon>
    </lineage>
</organism>
<dbReference type="InterPro" id="IPR023367">
    <property type="entry name" value="Peptidase_M42_dom2"/>
</dbReference>
<feature type="binding site" evidence="8">
    <location>
        <position position="229"/>
    </location>
    <ligand>
        <name>Zn(2+)</name>
        <dbReference type="ChEBI" id="CHEBI:29105"/>
        <label>1</label>
    </ligand>
</feature>
<dbReference type="SUPFAM" id="SSF101821">
    <property type="entry name" value="Aminopeptidase/glucanase lid domain"/>
    <property type="match status" value="1"/>
</dbReference>
<dbReference type="OrthoDB" id="9772053at2"/>
<dbReference type="PIRSF" id="PIRSF001123">
    <property type="entry name" value="PepA_GA"/>
    <property type="match status" value="1"/>
</dbReference>
<keyword evidence="10" id="KW-1185">Reference proteome</keyword>
<keyword evidence="3" id="KW-0645">Protease</keyword>
<keyword evidence="2 9" id="KW-0031">Aminopeptidase</keyword>
<dbReference type="Pfam" id="PF05343">
    <property type="entry name" value="Peptidase_M42"/>
    <property type="match status" value="1"/>
</dbReference>
<gene>
    <name evidence="9" type="ORF">Ctaglu_39540</name>
</gene>
<dbReference type="PANTHER" id="PTHR32481">
    <property type="entry name" value="AMINOPEPTIDASE"/>
    <property type="match status" value="1"/>
</dbReference>
<keyword evidence="4 8" id="KW-0479">Metal-binding</keyword>
<evidence type="ECO:0000313" key="10">
    <source>
        <dbReference type="Proteomes" id="UP000287872"/>
    </source>
</evidence>
<dbReference type="SUPFAM" id="SSF53187">
    <property type="entry name" value="Zn-dependent exopeptidases"/>
    <property type="match status" value="1"/>
</dbReference>
<name>A0A401US57_9CLOT</name>
<dbReference type="AlphaFoldDB" id="A0A401US57"/>
<feature type="binding site" evidence="8">
    <location>
        <position position="65"/>
    </location>
    <ligand>
        <name>Zn(2+)</name>
        <dbReference type="ChEBI" id="CHEBI:29105"/>
        <label>1</label>
    </ligand>
</feature>
<sequence>MDEKQLLKNLCTSHAPSGREHWIHAQIKEAFEPFCEVTEGKLNNLYAIKKGNKNGERKSIMLMAHADEVFLMITEIMPKGFLKFIGSGIDPKTLVSQEVLIHGKKQIDGIIGIKPPHLMTEGESEKSVTISGLTIDTGYSTEKLQEIVSIGDFVTLKRDFYELLNNNVTCKATDDRAGIVAMYTCCKELEKINHDLDVYFVASCQEEVGHRGAKMASYDLLPTLAIAIDVTFDNGPMGDMDRENKLAGGPVICFGPNIHSKFRERLMEIADEYAIPYNVEVESGNTGTDAWDIQVTRGGIPTLLISIPIKYMHTSVEIVNMDDIINTGRLIAKFIEKVSRKDVEELLCF</sequence>
<dbReference type="Gene3D" id="2.40.30.40">
    <property type="entry name" value="Peptidase M42, domain 2"/>
    <property type="match status" value="1"/>
</dbReference>
<dbReference type="InterPro" id="IPR008007">
    <property type="entry name" value="Peptidase_M42"/>
</dbReference>
<comment type="cofactor">
    <cofactor evidence="8">
        <name>a divalent metal cation</name>
        <dbReference type="ChEBI" id="CHEBI:60240"/>
    </cofactor>
    <text evidence="8">Binds 2 divalent metal cations per subunit.</text>
</comment>
<evidence type="ECO:0000256" key="2">
    <source>
        <dbReference type="ARBA" id="ARBA00022438"/>
    </source>
</evidence>